<dbReference type="NCBIfam" id="TIGR01537">
    <property type="entry name" value="portal_HK97"/>
    <property type="match status" value="1"/>
</dbReference>
<reference evidence="1 2" key="1">
    <citation type="submission" date="2017-11" db="EMBL/GenBank/DDBJ databases">
        <title>Revising the taxonomy of the Acinetobacter lwoffii group: the description of Acinetobacter pseudolwoffii sp. nov. and emended description of Acinetobacter lwoffii.</title>
        <authorList>
            <person name="Nemec A."/>
            <person name="Radolfova-Krizova L."/>
        </authorList>
    </citation>
    <scope>NUCLEOTIDE SEQUENCE [LARGE SCALE GENOMIC DNA]</scope>
    <source>
        <strain evidence="1 2">ANC 5044</strain>
    </source>
</reference>
<dbReference type="InterPro" id="IPR006944">
    <property type="entry name" value="Phage/GTA_portal"/>
</dbReference>
<sequence>MSTKKPGRFAQAALRFLGLDGHLSLEPELLRALLATSSGKHVTVDSALQLSAVFSCVSLISETVSTLPLKIYQRKADGSRDVAVKHPLYNLLCRSPNYEMTPSRFMLMIVASICLWGNSYIEIIRSASGRIISLNPLLPQNMVVIRNKTNGMLKYTYTESGVNREITEKNMMHIRGFGIDGVMGLFKVQKARETIGAAQAAEEAAAKFFENGLQTSGLLSAQGKLTPDQRESLRENMTKFMGSKNAGKMMVLENGMEYHGITMNPEAAQMLETRTFEIEEICRWFRVPPFMVGHLDKQSSWASSTEGMNMQFLTNTLRPLLVNIEQEIARCLIGAAEFETYYVEFSVEGLLRADSKGRAEYYASALDHGWYNRNEVRRKENEAPIPGGDIYTIQSALIPLDKVGTNYKGDNNEQTKPAASR</sequence>
<dbReference type="AlphaFoldDB" id="A0A2H9YS66"/>
<dbReference type="Pfam" id="PF04860">
    <property type="entry name" value="Phage_portal"/>
    <property type="match status" value="1"/>
</dbReference>
<accession>A0A2H9YS66</accession>
<comment type="caution">
    <text evidence="1">The sequence shown here is derived from an EMBL/GenBank/DDBJ whole genome shotgun (WGS) entry which is preliminary data.</text>
</comment>
<dbReference type="Gene3D" id="3.30.1120.70">
    <property type="match status" value="1"/>
</dbReference>
<dbReference type="Proteomes" id="UP000243446">
    <property type="component" value="Unassembled WGS sequence"/>
</dbReference>
<dbReference type="EMBL" id="PHRG01000003">
    <property type="protein sequence ID" value="PJO75489.1"/>
    <property type="molecule type" value="Genomic_DNA"/>
</dbReference>
<dbReference type="Gene3D" id="3.40.140.120">
    <property type="match status" value="1"/>
</dbReference>
<name>A0A2H9YS66_9GAMM</name>
<organism evidence="1 2">
    <name type="scientific">Acinetobacter pseudolwoffii</name>
    <dbReference type="NCBI Taxonomy" id="2053287"/>
    <lineage>
        <taxon>Bacteria</taxon>
        <taxon>Pseudomonadati</taxon>
        <taxon>Pseudomonadota</taxon>
        <taxon>Gammaproteobacteria</taxon>
        <taxon>Moraxellales</taxon>
        <taxon>Moraxellaceae</taxon>
        <taxon>Acinetobacter</taxon>
    </lineage>
</organism>
<dbReference type="Gene3D" id="1.20.1270.210">
    <property type="match status" value="1"/>
</dbReference>
<dbReference type="GeneID" id="97176679"/>
<gene>
    <name evidence="1" type="ORF">CWI32_08130</name>
</gene>
<evidence type="ECO:0000313" key="1">
    <source>
        <dbReference type="EMBL" id="PJO75489.1"/>
    </source>
</evidence>
<protein>
    <submittedName>
        <fullName evidence="1">Phage portal protein</fullName>
    </submittedName>
</protein>
<evidence type="ECO:0000313" key="2">
    <source>
        <dbReference type="Proteomes" id="UP000243446"/>
    </source>
</evidence>
<dbReference type="RefSeq" id="WP_100535063.1">
    <property type="nucleotide sequence ID" value="NZ_CBDBYO010000017.1"/>
</dbReference>
<proteinExistence type="predicted"/>
<dbReference type="InterPro" id="IPR006427">
    <property type="entry name" value="Portal_HK97"/>
</dbReference>